<dbReference type="OMA" id="EMGDDIT"/>
<dbReference type="SMART" id="SM00563">
    <property type="entry name" value="PlsC"/>
    <property type="match status" value="1"/>
</dbReference>
<comment type="similarity">
    <text evidence="1">Belongs to the 1-acyl-sn-glycerol-3-phosphate acyltransferase family.</text>
</comment>
<evidence type="ECO:0000313" key="6">
    <source>
        <dbReference type="EMBL" id="ESO87710.1"/>
    </source>
</evidence>
<dbReference type="CDD" id="cd07990">
    <property type="entry name" value="LPLAT_LCLAT1-like"/>
    <property type="match status" value="1"/>
</dbReference>
<accession>V3ZYJ1</accession>
<dbReference type="GO" id="GO:0016746">
    <property type="term" value="F:acyltransferase activity"/>
    <property type="evidence" value="ECO:0007669"/>
    <property type="project" value="UniProtKB-KW"/>
</dbReference>
<evidence type="ECO:0000256" key="3">
    <source>
        <dbReference type="ARBA" id="ARBA00023315"/>
    </source>
</evidence>
<keyword evidence="3" id="KW-0012">Acyltransferase</keyword>
<feature type="transmembrane region" description="Helical" evidence="4">
    <location>
        <begin position="338"/>
        <end position="359"/>
    </location>
</feature>
<protein>
    <recommendedName>
        <fullName evidence="5">Phospholipid/glycerol acyltransferase domain-containing protein</fullName>
    </recommendedName>
</protein>
<evidence type="ECO:0000256" key="1">
    <source>
        <dbReference type="ARBA" id="ARBA00008655"/>
    </source>
</evidence>
<organism evidence="6 7">
    <name type="scientific">Lottia gigantea</name>
    <name type="common">Giant owl limpet</name>
    <dbReference type="NCBI Taxonomy" id="225164"/>
    <lineage>
        <taxon>Eukaryota</taxon>
        <taxon>Metazoa</taxon>
        <taxon>Spiralia</taxon>
        <taxon>Lophotrochozoa</taxon>
        <taxon>Mollusca</taxon>
        <taxon>Gastropoda</taxon>
        <taxon>Patellogastropoda</taxon>
        <taxon>Lottioidea</taxon>
        <taxon>Lottiidae</taxon>
        <taxon>Lottia</taxon>
    </lineage>
</organism>
<dbReference type="PANTHER" id="PTHR10983:SF2">
    <property type="entry name" value="ACYL-COA:LYSOPHOSPHATIDYLGLYCEROL ACYLTRANSFERASE 1"/>
    <property type="match status" value="1"/>
</dbReference>
<name>V3ZYJ1_LOTGI</name>
<dbReference type="SUPFAM" id="SSF69593">
    <property type="entry name" value="Glycerol-3-phosphate (1)-acyltransferase"/>
    <property type="match status" value="1"/>
</dbReference>
<dbReference type="CTD" id="20246901"/>
<dbReference type="KEGG" id="lgi:LOTGIDRAFT_219893"/>
<proteinExistence type="inferred from homology"/>
<keyword evidence="4" id="KW-0472">Membrane</keyword>
<dbReference type="EMBL" id="KB202849">
    <property type="protein sequence ID" value="ESO87710.1"/>
    <property type="molecule type" value="Genomic_DNA"/>
</dbReference>
<evidence type="ECO:0000313" key="7">
    <source>
        <dbReference type="Proteomes" id="UP000030746"/>
    </source>
</evidence>
<keyword evidence="4" id="KW-1133">Transmembrane helix</keyword>
<gene>
    <name evidence="6" type="ORF">LOTGIDRAFT_219893</name>
</gene>
<dbReference type="RefSeq" id="XP_009061605.1">
    <property type="nucleotide sequence ID" value="XM_009063357.1"/>
</dbReference>
<feature type="domain" description="Phospholipid/glycerol acyltransferase" evidence="5">
    <location>
        <begin position="85"/>
        <end position="209"/>
    </location>
</feature>
<feature type="transmembrane region" description="Helical" evidence="4">
    <location>
        <begin position="12"/>
        <end position="32"/>
    </location>
</feature>
<keyword evidence="4" id="KW-0812">Transmembrane</keyword>
<dbReference type="OrthoDB" id="5920068at2759"/>
<dbReference type="InterPro" id="IPR032098">
    <property type="entry name" value="Acyltransf_C"/>
</dbReference>
<dbReference type="GO" id="GO:0036149">
    <property type="term" value="P:phosphatidylinositol acyl-chain remodeling"/>
    <property type="evidence" value="ECO:0007669"/>
    <property type="project" value="TreeGrafter"/>
</dbReference>
<keyword evidence="7" id="KW-1185">Reference proteome</keyword>
<feature type="transmembrane region" description="Helical" evidence="4">
    <location>
        <begin position="44"/>
        <end position="64"/>
    </location>
</feature>
<keyword evidence="2" id="KW-0808">Transferase</keyword>
<dbReference type="InterPro" id="IPR002123">
    <property type="entry name" value="Plipid/glycerol_acylTrfase"/>
</dbReference>
<dbReference type="AlphaFoldDB" id="V3ZYJ1"/>
<evidence type="ECO:0000256" key="4">
    <source>
        <dbReference type="SAM" id="Phobius"/>
    </source>
</evidence>
<dbReference type="STRING" id="225164.V3ZYJ1"/>
<dbReference type="Pfam" id="PF16076">
    <property type="entry name" value="Acyltransf_C"/>
    <property type="match status" value="1"/>
</dbReference>
<evidence type="ECO:0000256" key="2">
    <source>
        <dbReference type="ARBA" id="ARBA00022679"/>
    </source>
</evidence>
<dbReference type="PANTHER" id="PTHR10983">
    <property type="entry name" value="1-ACYLGLYCEROL-3-PHOSPHATE ACYLTRANSFERASE-RELATED"/>
    <property type="match status" value="1"/>
</dbReference>
<dbReference type="GO" id="GO:0005783">
    <property type="term" value="C:endoplasmic reticulum"/>
    <property type="evidence" value="ECO:0007669"/>
    <property type="project" value="TreeGrafter"/>
</dbReference>
<reference evidence="6 7" key="1">
    <citation type="journal article" date="2013" name="Nature">
        <title>Insights into bilaterian evolution from three spiralian genomes.</title>
        <authorList>
            <person name="Simakov O."/>
            <person name="Marletaz F."/>
            <person name="Cho S.J."/>
            <person name="Edsinger-Gonzales E."/>
            <person name="Havlak P."/>
            <person name="Hellsten U."/>
            <person name="Kuo D.H."/>
            <person name="Larsson T."/>
            <person name="Lv J."/>
            <person name="Arendt D."/>
            <person name="Savage R."/>
            <person name="Osoegawa K."/>
            <person name="de Jong P."/>
            <person name="Grimwood J."/>
            <person name="Chapman J.A."/>
            <person name="Shapiro H."/>
            <person name="Aerts A."/>
            <person name="Otillar R.P."/>
            <person name="Terry A.Y."/>
            <person name="Boore J.L."/>
            <person name="Grigoriev I.V."/>
            <person name="Lindberg D.R."/>
            <person name="Seaver E.C."/>
            <person name="Weisblat D.A."/>
            <person name="Putnam N.H."/>
            <person name="Rokhsar D.S."/>
        </authorList>
    </citation>
    <scope>NUCLEOTIDE SEQUENCE [LARGE SCALE GENOMIC DNA]</scope>
</reference>
<sequence>MLREIIRGVLRLTIFIATNFYTIPSFLVWFILLQPLRVLAPDVFWRLDAILFKGLIAMVATWHYTGGYRVIEAGDDLSSLENEETVFMVNHQSTSDTTLVMTALFAKNLVSGQVLWVMDKIFKYTNFGLVSMCRGDFFIAQGKSTRLGQLEQFKKHLIDVYLPRKKKWIVLFPEGGFLRKRLESSQAYGKKNGYPILNHSTLPRTGAIKVIIDTIGAVDIDQAKLLESHARPLKWIIDVTLGYPEGKALDAHGCAIGWHPPTDCYLHYRAYPVSEIPRDLEGLTKWMYERYAEKDKMLENFYKSGKFEEPADAPKRVLPRCREGLLDVDIIQIIMFHVFYLVSTYVHYVYILCPILSFIGL</sequence>
<dbReference type="HOGENOM" id="CLU_046804_2_0_1"/>
<dbReference type="Pfam" id="PF01553">
    <property type="entry name" value="Acyltransferase"/>
    <property type="match status" value="1"/>
</dbReference>
<evidence type="ECO:0000259" key="5">
    <source>
        <dbReference type="SMART" id="SM00563"/>
    </source>
</evidence>
<dbReference type="GeneID" id="20246901"/>
<dbReference type="Proteomes" id="UP000030746">
    <property type="component" value="Unassembled WGS sequence"/>
</dbReference>